<dbReference type="GO" id="GO:0005524">
    <property type="term" value="F:ATP binding"/>
    <property type="evidence" value="ECO:0007669"/>
    <property type="project" value="UniProtKB-UniRule"/>
</dbReference>
<dbReference type="FunCoup" id="A0A1Z5JHK0">
    <property type="interactions" value="8"/>
</dbReference>
<dbReference type="CDD" id="cd00038">
    <property type="entry name" value="CAP_ED"/>
    <property type="match status" value="3"/>
</dbReference>
<dbReference type="GO" id="GO:0030553">
    <property type="term" value="F:cGMP binding"/>
    <property type="evidence" value="ECO:0007669"/>
    <property type="project" value="UniProtKB-KW"/>
</dbReference>
<sequence length="818" mass="93253">MLRLFSLCCGEGEEENKYGALQDTDCVAATIAADTMIRQKRKIRFVEDQVAILNQKNRLSDQPDGDRDDLFLWTEEDHENAAMLRRNIISPSFDVTEPSLLLPKYPKTDQQKAFLRKALRENFLFRDLSDDEANDLIDAMQSQIFSQDDVIVRQGDTGDYFYIVENGKVNFVSDGKGIVGHCGTMGYFGELALLYNCPRAVSCIAASPQVHVWKVDQKTFRSLVAHRAQHQHVTVKQLLRSISLFRDLNDYELNRFTNSLIRVQWNKGDRIVQKGDEGKVFYIVQNGKVKVHEIGLGQSHFEDQILGPGDWFGERALLTGEVRAANVTALTNVTTLAMDRTTFESVLGSLRIMMEREMRKKVLRGIALFAKGCISDEELSKIVDLMKEQGFRQGDKLVEAGKPYPMQLWIIRHGKLLVFSVKNEGTIYNFQSGDHFGEKSVRGDPGHISSHTAVCEEDLTAWVLTRQDIEAVLGDVERLGQAARLLDVISTPYSDICLKNLTKRKVLGKGAFGKVWLVSHNSTNEFFALKELSKIKILDLQQLKYLEREKNFLSLLEHPFLLHLVACFQDLNKVYLVLPVIPGGELYNVVRHQRSESRGLPNNSAAFYAACIVEGLAHFHERQIAYRDLKLENVLIDEEGYCKIVDLGFAKVVENKTFTLVGTPEYLAPEIIMSKGYDKAVDYWSLGVLSYELVVGRSPFYLRGSSQIDLFKRIVLGHYSIPDYVHESQKDLIQKLLIRNSSNRLGNMKNGVVDIKRHVWFKDSKILFPSIRRKERGAPWVPKVKDDFENFDNFQETEHEKDNDRCLTKAEQDLFAGF</sequence>
<name>A0A1Z5JHK0_FISSO</name>
<feature type="binding site" evidence="12">
    <location>
        <position position="530"/>
    </location>
    <ligand>
        <name>ATP</name>
        <dbReference type="ChEBI" id="CHEBI:30616"/>
    </ligand>
</feature>
<evidence type="ECO:0000256" key="5">
    <source>
        <dbReference type="ARBA" id="ARBA00022679"/>
    </source>
</evidence>
<dbReference type="InterPro" id="IPR000719">
    <property type="entry name" value="Prot_kinase_dom"/>
</dbReference>
<dbReference type="InterPro" id="IPR000961">
    <property type="entry name" value="AGC-kinase_C"/>
</dbReference>
<protein>
    <recommendedName>
        <fullName evidence="2">cGMP-dependent protein kinase</fullName>
        <ecNumber evidence="2">2.7.11.12</ecNumber>
    </recommendedName>
</protein>
<dbReference type="Pfam" id="PF00069">
    <property type="entry name" value="Pkinase"/>
    <property type="match status" value="1"/>
</dbReference>
<feature type="domain" description="Cyclic nucleotide-binding" evidence="14">
    <location>
        <begin position="124"/>
        <end position="241"/>
    </location>
</feature>
<dbReference type="InParanoid" id="A0A1Z5JHK0"/>
<dbReference type="PROSITE" id="PS50011">
    <property type="entry name" value="PROTEIN_KINASE_DOM"/>
    <property type="match status" value="1"/>
</dbReference>
<dbReference type="EC" id="2.7.11.12" evidence="2"/>
<evidence type="ECO:0000313" key="17">
    <source>
        <dbReference type="Proteomes" id="UP000198406"/>
    </source>
</evidence>
<dbReference type="FunFam" id="1.10.510.10:FF:000571">
    <property type="entry name" value="Maternal embryonic leucine zipper kinase"/>
    <property type="match status" value="1"/>
</dbReference>
<dbReference type="Gene3D" id="3.30.200.20">
    <property type="entry name" value="Phosphorylase Kinase, domain 1"/>
    <property type="match status" value="1"/>
</dbReference>
<dbReference type="Gene3D" id="1.10.510.10">
    <property type="entry name" value="Transferase(Phosphotransferase) domain 1"/>
    <property type="match status" value="1"/>
</dbReference>
<proteinExistence type="inferred from homology"/>
<dbReference type="EMBL" id="BDSP01000067">
    <property type="protein sequence ID" value="GAX13485.1"/>
    <property type="molecule type" value="Genomic_DNA"/>
</dbReference>
<dbReference type="OrthoDB" id="39070at2759"/>
<dbReference type="GO" id="GO:0004692">
    <property type="term" value="F:cGMP-dependent protein kinase activity"/>
    <property type="evidence" value="ECO:0007669"/>
    <property type="project" value="UniProtKB-EC"/>
</dbReference>
<evidence type="ECO:0000256" key="6">
    <source>
        <dbReference type="ARBA" id="ARBA00022741"/>
    </source>
</evidence>
<dbReference type="SMART" id="SM00220">
    <property type="entry name" value="S_TKc"/>
    <property type="match status" value="1"/>
</dbReference>
<comment type="caution">
    <text evidence="16">The sequence shown here is derived from an EMBL/GenBank/DDBJ whole genome shotgun (WGS) entry which is preliminary data.</text>
</comment>
<dbReference type="InterPro" id="IPR011009">
    <property type="entry name" value="Kinase-like_dom_sf"/>
</dbReference>
<feature type="domain" description="Cyclic nucleotide-binding" evidence="14">
    <location>
        <begin position="244"/>
        <end position="364"/>
    </location>
</feature>
<keyword evidence="5 16" id="KW-0808">Transferase</keyword>
<dbReference type="SUPFAM" id="SSF56112">
    <property type="entry name" value="Protein kinase-like (PK-like)"/>
    <property type="match status" value="1"/>
</dbReference>
<dbReference type="GO" id="GO:0005952">
    <property type="term" value="C:cAMP-dependent protein kinase complex"/>
    <property type="evidence" value="ECO:0007669"/>
    <property type="project" value="TreeGrafter"/>
</dbReference>
<dbReference type="PROSITE" id="PS00889">
    <property type="entry name" value="CNMP_BINDING_2"/>
    <property type="match status" value="1"/>
</dbReference>
<dbReference type="InterPro" id="IPR018488">
    <property type="entry name" value="cNMP-bd_CS"/>
</dbReference>
<gene>
    <name evidence="16" type="ORF">FisN_36Lu055</name>
</gene>
<dbReference type="GO" id="GO:0046872">
    <property type="term" value="F:metal ion binding"/>
    <property type="evidence" value="ECO:0007669"/>
    <property type="project" value="UniProtKB-KW"/>
</dbReference>
<keyword evidence="17" id="KW-1185">Reference proteome</keyword>
<keyword evidence="7 16" id="KW-0418">Kinase</keyword>
<evidence type="ECO:0000256" key="9">
    <source>
        <dbReference type="ARBA" id="ARBA00022992"/>
    </source>
</evidence>
<evidence type="ECO:0000256" key="10">
    <source>
        <dbReference type="ARBA" id="ARBA00047298"/>
    </source>
</evidence>
<comment type="catalytic activity">
    <reaction evidence="10">
        <text>L-threonyl-[protein] + ATP = O-phospho-L-threonyl-[protein] + ADP + H(+)</text>
        <dbReference type="Rhea" id="RHEA:46608"/>
        <dbReference type="Rhea" id="RHEA-COMP:11060"/>
        <dbReference type="Rhea" id="RHEA-COMP:11605"/>
        <dbReference type="ChEBI" id="CHEBI:15378"/>
        <dbReference type="ChEBI" id="CHEBI:30013"/>
        <dbReference type="ChEBI" id="CHEBI:30616"/>
        <dbReference type="ChEBI" id="CHEBI:61977"/>
        <dbReference type="ChEBI" id="CHEBI:456216"/>
        <dbReference type="EC" id="2.7.11.12"/>
    </reaction>
</comment>
<evidence type="ECO:0000259" key="15">
    <source>
        <dbReference type="PROSITE" id="PS51285"/>
    </source>
</evidence>
<feature type="domain" description="Cyclic nucleotide-binding" evidence="14">
    <location>
        <begin position="374"/>
        <end position="474"/>
    </location>
</feature>
<dbReference type="PRINTS" id="PR00103">
    <property type="entry name" value="CAMPKINASE"/>
</dbReference>
<comment type="similarity">
    <text evidence="1">Belongs to the protein kinase superfamily. AGC Ser/Thr protein kinase family. cGMP subfamily.</text>
</comment>
<accession>A0A1Z5JHK0</accession>
<keyword evidence="9" id="KW-0142">cGMP-binding</keyword>
<dbReference type="InterPro" id="IPR008271">
    <property type="entry name" value="Ser/Thr_kinase_AS"/>
</dbReference>
<keyword evidence="8 12" id="KW-0067">ATP-binding</keyword>
<dbReference type="GO" id="GO:0004691">
    <property type="term" value="F:cAMP-dependent protein kinase activity"/>
    <property type="evidence" value="ECO:0007669"/>
    <property type="project" value="TreeGrafter"/>
</dbReference>
<dbReference type="Gene3D" id="2.60.120.10">
    <property type="entry name" value="Jelly Rolls"/>
    <property type="match status" value="3"/>
</dbReference>
<dbReference type="PROSITE" id="PS00107">
    <property type="entry name" value="PROTEIN_KINASE_ATP"/>
    <property type="match status" value="1"/>
</dbReference>
<evidence type="ECO:0000259" key="13">
    <source>
        <dbReference type="PROSITE" id="PS50011"/>
    </source>
</evidence>
<feature type="domain" description="AGC-kinase C-terminal" evidence="15">
    <location>
        <begin position="764"/>
        <end position="818"/>
    </location>
</feature>
<keyword evidence="4" id="KW-0140">cGMP</keyword>
<dbReference type="Pfam" id="PF00027">
    <property type="entry name" value="cNMP_binding"/>
    <property type="match status" value="3"/>
</dbReference>
<organism evidence="16 17">
    <name type="scientific">Fistulifera solaris</name>
    <name type="common">Oleaginous diatom</name>
    <dbReference type="NCBI Taxonomy" id="1519565"/>
    <lineage>
        <taxon>Eukaryota</taxon>
        <taxon>Sar</taxon>
        <taxon>Stramenopiles</taxon>
        <taxon>Ochrophyta</taxon>
        <taxon>Bacillariophyta</taxon>
        <taxon>Bacillariophyceae</taxon>
        <taxon>Bacillariophycidae</taxon>
        <taxon>Naviculales</taxon>
        <taxon>Naviculaceae</taxon>
        <taxon>Fistulifera</taxon>
    </lineage>
</organism>
<dbReference type="InterPro" id="IPR014710">
    <property type="entry name" value="RmlC-like_jellyroll"/>
</dbReference>
<dbReference type="PROSITE" id="PS00108">
    <property type="entry name" value="PROTEIN_KINASE_ST"/>
    <property type="match status" value="1"/>
</dbReference>
<dbReference type="InterPro" id="IPR018490">
    <property type="entry name" value="cNMP-bd_dom_sf"/>
</dbReference>
<evidence type="ECO:0000256" key="12">
    <source>
        <dbReference type="PROSITE-ProRule" id="PRU10141"/>
    </source>
</evidence>
<dbReference type="SMART" id="SM00100">
    <property type="entry name" value="cNMP"/>
    <property type="match status" value="3"/>
</dbReference>
<dbReference type="InterPro" id="IPR000595">
    <property type="entry name" value="cNMP-bd_dom"/>
</dbReference>
<dbReference type="GO" id="GO:0106310">
    <property type="term" value="F:protein serine kinase activity"/>
    <property type="evidence" value="ECO:0007669"/>
    <property type="project" value="RHEA"/>
</dbReference>
<feature type="domain" description="Protein kinase" evidence="13">
    <location>
        <begin position="501"/>
        <end position="761"/>
    </location>
</feature>
<evidence type="ECO:0000256" key="2">
    <source>
        <dbReference type="ARBA" id="ARBA00012428"/>
    </source>
</evidence>
<reference evidence="16 17" key="1">
    <citation type="journal article" date="2015" name="Plant Cell">
        <title>Oil accumulation by the oleaginous diatom Fistulifera solaris as revealed by the genome and transcriptome.</title>
        <authorList>
            <person name="Tanaka T."/>
            <person name="Maeda Y."/>
            <person name="Veluchamy A."/>
            <person name="Tanaka M."/>
            <person name="Abida H."/>
            <person name="Marechal E."/>
            <person name="Bowler C."/>
            <person name="Muto M."/>
            <person name="Sunaga Y."/>
            <person name="Tanaka M."/>
            <person name="Yoshino T."/>
            <person name="Taniguchi T."/>
            <person name="Fukuda Y."/>
            <person name="Nemoto M."/>
            <person name="Matsumoto M."/>
            <person name="Wong P.S."/>
            <person name="Aburatani S."/>
            <person name="Fujibuchi W."/>
        </authorList>
    </citation>
    <scope>NUCLEOTIDE SEQUENCE [LARGE SCALE GENOMIC DNA]</scope>
    <source>
        <strain evidence="16 17">JPCC DA0580</strain>
    </source>
</reference>
<evidence type="ECO:0000256" key="4">
    <source>
        <dbReference type="ARBA" id="ARBA00022535"/>
    </source>
</evidence>
<dbReference type="PANTHER" id="PTHR24353:SF143">
    <property type="entry name" value="PROTEIN KINASE DOMAIN-CONTAINING PROTEIN"/>
    <property type="match status" value="1"/>
</dbReference>
<comment type="catalytic activity">
    <reaction evidence="11">
        <text>L-seryl-[protein] + ATP = O-phospho-L-seryl-[protein] + ADP + H(+)</text>
        <dbReference type="Rhea" id="RHEA:17989"/>
        <dbReference type="Rhea" id="RHEA-COMP:9863"/>
        <dbReference type="Rhea" id="RHEA-COMP:11604"/>
        <dbReference type="ChEBI" id="CHEBI:15378"/>
        <dbReference type="ChEBI" id="CHEBI:29999"/>
        <dbReference type="ChEBI" id="CHEBI:30616"/>
        <dbReference type="ChEBI" id="CHEBI:83421"/>
        <dbReference type="ChEBI" id="CHEBI:456216"/>
        <dbReference type="EC" id="2.7.11.12"/>
    </reaction>
</comment>
<dbReference type="AlphaFoldDB" id="A0A1Z5JHK0"/>
<dbReference type="PROSITE" id="PS50042">
    <property type="entry name" value="CNMP_BINDING_3"/>
    <property type="match status" value="3"/>
</dbReference>
<evidence type="ECO:0000256" key="11">
    <source>
        <dbReference type="ARBA" id="ARBA00047462"/>
    </source>
</evidence>
<evidence type="ECO:0000256" key="7">
    <source>
        <dbReference type="ARBA" id="ARBA00022777"/>
    </source>
</evidence>
<dbReference type="PROSITE" id="PS00888">
    <property type="entry name" value="CNMP_BINDING_1"/>
    <property type="match status" value="2"/>
</dbReference>
<dbReference type="InterPro" id="IPR017441">
    <property type="entry name" value="Protein_kinase_ATP_BS"/>
</dbReference>
<dbReference type="Proteomes" id="UP000198406">
    <property type="component" value="Unassembled WGS sequence"/>
</dbReference>
<evidence type="ECO:0000313" key="16">
    <source>
        <dbReference type="EMBL" id="GAX13485.1"/>
    </source>
</evidence>
<dbReference type="PROSITE" id="PS51285">
    <property type="entry name" value="AGC_KINASE_CTER"/>
    <property type="match status" value="1"/>
</dbReference>
<evidence type="ECO:0000259" key="14">
    <source>
        <dbReference type="PROSITE" id="PS50042"/>
    </source>
</evidence>
<evidence type="ECO:0000256" key="1">
    <source>
        <dbReference type="ARBA" id="ARBA00006352"/>
    </source>
</evidence>
<keyword evidence="3" id="KW-0723">Serine/threonine-protein kinase</keyword>
<evidence type="ECO:0000256" key="8">
    <source>
        <dbReference type="ARBA" id="ARBA00022840"/>
    </source>
</evidence>
<keyword evidence="6 12" id="KW-0547">Nucleotide-binding</keyword>
<dbReference type="SUPFAM" id="SSF51206">
    <property type="entry name" value="cAMP-binding domain-like"/>
    <property type="match status" value="3"/>
</dbReference>
<evidence type="ECO:0000256" key="3">
    <source>
        <dbReference type="ARBA" id="ARBA00022527"/>
    </source>
</evidence>
<dbReference type="PANTHER" id="PTHR24353">
    <property type="entry name" value="CYCLIC NUCLEOTIDE-DEPENDENT PROTEIN KINASE"/>
    <property type="match status" value="1"/>
</dbReference>